<reference evidence="2" key="1">
    <citation type="journal article" date="2023" name="Plant J.">
        <title>Genome sequences and population genomics provide insights into the demographic history, inbreeding, and mutation load of two 'living fossil' tree species of Dipteronia.</title>
        <authorList>
            <person name="Feng Y."/>
            <person name="Comes H.P."/>
            <person name="Chen J."/>
            <person name="Zhu S."/>
            <person name="Lu R."/>
            <person name="Zhang X."/>
            <person name="Li P."/>
            <person name="Qiu J."/>
            <person name="Olsen K.M."/>
            <person name="Qiu Y."/>
        </authorList>
    </citation>
    <scope>NUCLEOTIDE SEQUENCE</scope>
    <source>
        <strain evidence="2">KIB01</strain>
    </source>
</reference>
<protein>
    <recommendedName>
        <fullName evidence="1">Reverse transcriptase zinc-binding domain-containing protein</fullName>
    </recommendedName>
</protein>
<organism evidence="2 3">
    <name type="scientific">Dipteronia dyeriana</name>
    <dbReference type="NCBI Taxonomy" id="168575"/>
    <lineage>
        <taxon>Eukaryota</taxon>
        <taxon>Viridiplantae</taxon>
        <taxon>Streptophyta</taxon>
        <taxon>Embryophyta</taxon>
        <taxon>Tracheophyta</taxon>
        <taxon>Spermatophyta</taxon>
        <taxon>Magnoliopsida</taxon>
        <taxon>eudicotyledons</taxon>
        <taxon>Gunneridae</taxon>
        <taxon>Pentapetalae</taxon>
        <taxon>rosids</taxon>
        <taxon>malvids</taxon>
        <taxon>Sapindales</taxon>
        <taxon>Sapindaceae</taxon>
        <taxon>Hippocastanoideae</taxon>
        <taxon>Acereae</taxon>
        <taxon>Dipteronia</taxon>
    </lineage>
</organism>
<keyword evidence="3" id="KW-1185">Reference proteome</keyword>
<name>A0AAD9TZJ8_9ROSI</name>
<proteinExistence type="predicted"/>
<dbReference type="EMBL" id="JANJYI010000006">
    <property type="protein sequence ID" value="KAK2644893.1"/>
    <property type="molecule type" value="Genomic_DNA"/>
</dbReference>
<evidence type="ECO:0000259" key="1">
    <source>
        <dbReference type="Pfam" id="PF13966"/>
    </source>
</evidence>
<gene>
    <name evidence="2" type="ORF">Ddye_020088</name>
</gene>
<evidence type="ECO:0000313" key="2">
    <source>
        <dbReference type="EMBL" id="KAK2644893.1"/>
    </source>
</evidence>
<feature type="domain" description="Reverse transcriptase zinc-binding" evidence="1">
    <location>
        <begin position="13"/>
        <end position="80"/>
    </location>
</feature>
<dbReference type="Pfam" id="PF13966">
    <property type="entry name" value="zf-RVT"/>
    <property type="match status" value="1"/>
</dbReference>
<sequence>MSLSASNSLGPSGWWTILWNLKLPPKVRIFVWRACLNALPAMENLWKKKVVASPQCNRCATPVETTSHAVFGCKKAKKAWSYAHFDSLLATGLHLFILDIILFASTQIGKDALGRLYFVHSKCAISTCAPISLPWGAPDWLAPPPDRLKPNIVVAFRKFANSVGIGATIKDDKGRVLVARSNQFSSSFSYKVSELVALR</sequence>
<evidence type="ECO:0000313" key="3">
    <source>
        <dbReference type="Proteomes" id="UP001280121"/>
    </source>
</evidence>
<accession>A0AAD9TZJ8</accession>
<dbReference type="Proteomes" id="UP001280121">
    <property type="component" value="Unassembled WGS sequence"/>
</dbReference>
<comment type="caution">
    <text evidence="2">The sequence shown here is derived from an EMBL/GenBank/DDBJ whole genome shotgun (WGS) entry which is preliminary data.</text>
</comment>
<dbReference type="InterPro" id="IPR026960">
    <property type="entry name" value="RVT-Znf"/>
</dbReference>
<dbReference type="AlphaFoldDB" id="A0AAD9TZJ8"/>